<gene>
    <name evidence="1" type="ORF">UFOPK3967_00804</name>
</gene>
<organism evidence="1">
    <name type="scientific">freshwater metagenome</name>
    <dbReference type="NCBI Taxonomy" id="449393"/>
    <lineage>
        <taxon>unclassified sequences</taxon>
        <taxon>metagenomes</taxon>
        <taxon>ecological metagenomes</taxon>
    </lineage>
</organism>
<dbReference type="AlphaFoldDB" id="A0A6J7NBW8"/>
<proteinExistence type="predicted"/>
<accession>A0A6J7NBW8</accession>
<evidence type="ECO:0000313" key="1">
    <source>
        <dbReference type="EMBL" id="CAB4987959.1"/>
    </source>
</evidence>
<sequence length="60" mass="6662">MGEGAHAPGRDDRNRRRLEHLGETFEIGPFQRAVASDLGDHERLDAVVDKLGRDVDHVAT</sequence>
<protein>
    <submittedName>
        <fullName evidence="1">Unannotated protein</fullName>
    </submittedName>
</protein>
<reference evidence="1" key="1">
    <citation type="submission" date="2020-05" db="EMBL/GenBank/DDBJ databases">
        <authorList>
            <person name="Chiriac C."/>
            <person name="Salcher M."/>
            <person name="Ghai R."/>
            <person name="Kavagutti S V."/>
        </authorList>
    </citation>
    <scope>NUCLEOTIDE SEQUENCE</scope>
</reference>
<name>A0A6J7NBW8_9ZZZZ</name>
<dbReference type="EMBL" id="CAFBOS010000036">
    <property type="protein sequence ID" value="CAB4987959.1"/>
    <property type="molecule type" value="Genomic_DNA"/>
</dbReference>